<sequence length="50" mass="5633">MVSHISASMDYISTVFGDCIIEYHMHHTIQVGKDVEYAGNMVIQPISSNY</sequence>
<reference evidence="1" key="1">
    <citation type="submission" date="2018-02" db="EMBL/GenBank/DDBJ databases">
        <title>Rhizophora mucronata_Transcriptome.</title>
        <authorList>
            <person name="Meera S.P."/>
            <person name="Sreeshan A."/>
            <person name="Augustine A."/>
        </authorList>
    </citation>
    <scope>NUCLEOTIDE SEQUENCE</scope>
    <source>
        <tissue evidence="1">Leaf</tissue>
    </source>
</reference>
<dbReference type="EMBL" id="GGEC01082324">
    <property type="protein sequence ID" value="MBX62808.1"/>
    <property type="molecule type" value="Transcribed_RNA"/>
</dbReference>
<organism evidence="1">
    <name type="scientific">Rhizophora mucronata</name>
    <name type="common">Asiatic mangrove</name>
    <dbReference type="NCBI Taxonomy" id="61149"/>
    <lineage>
        <taxon>Eukaryota</taxon>
        <taxon>Viridiplantae</taxon>
        <taxon>Streptophyta</taxon>
        <taxon>Embryophyta</taxon>
        <taxon>Tracheophyta</taxon>
        <taxon>Spermatophyta</taxon>
        <taxon>Magnoliopsida</taxon>
        <taxon>eudicotyledons</taxon>
        <taxon>Gunneridae</taxon>
        <taxon>Pentapetalae</taxon>
        <taxon>rosids</taxon>
        <taxon>fabids</taxon>
        <taxon>Malpighiales</taxon>
        <taxon>Rhizophoraceae</taxon>
        <taxon>Rhizophora</taxon>
    </lineage>
</organism>
<dbReference type="AlphaFoldDB" id="A0A2P2Q739"/>
<proteinExistence type="predicted"/>
<evidence type="ECO:0000313" key="1">
    <source>
        <dbReference type="EMBL" id="MBX62808.1"/>
    </source>
</evidence>
<name>A0A2P2Q739_RHIMU</name>
<protein>
    <submittedName>
        <fullName evidence="1">Uncharacterized protein</fullName>
    </submittedName>
</protein>
<accession>A0A2P2Q739</accession>